<dbReference type="GO" id="GO:0006508">
    <property type="term" value="P:proteolysis"/>
    <property type="evidence" value="ECO:0007669"/>
    <property type="project" value="InterPro"/>
</dbReference>
<dbReference type="InterPro" id="IPR005314">
    <property type="entry name" value="Peptidase_C50"/>
</dbReference>
<feature type="compositionally biased region" description="Low complexity" evidence="1">
    <location>
        <begin position="537"/>
        <end position="550"/>
    </location>
</feature>
<feature type="compositionally biased region" description="Low complexity" evidence="1">
    <location>
        <begin position="263"/>
        <end position="278"/>
    </location>
</feature>
<feature type="compositionally biased region" description="Low complexity" evidence="1">
    <location>
        <begin position="596"/>
        <end position="607"/>
    </location>
</feature>
<feature type="region of interest" description="Disordered" evidence="1">
    <location>
        <begin position="451"/>
        <end position="654"/>
    </location>
</feature>
<dbReference type="GO" id="GO:0072686">
    <property type="term" value="C:mitotic spindle"/>
    <property type="evidence" value="ECO:0007669"/>
    <property type="project" value="TreeGrafter"/>
</dbReference>
<dbReference type="GO" id="GO:0005634">
    <property type="term" value="C:nucleus"/>
    <property type="evidence" value="ECO:0007669"/>
    <property type="project" value="InterPro"/>
</dbReference>
<feature type="compositionally biased region" description="Polar residues" evidence="1">
    <location>
        <begin position="457"/>
        <end position="476"/>
    </location>
</feature>
<proteinExistence type="predicted"/>
<evidence type="ECO:0000313" key="2">
    <source>
        <dbReference type="EMBL" id="KAG5836484.1"/>
    </source>
</evidence>
<comment type="caution">
    <text evidence="2">The sequence shown here is derived from an EMBL/GenBank/DDBJ whole genome shotgun (WGS) entry which is preliminary data.</text>
</comment>
<feature type="region of interest" description="Disordered" evidence="1">
    <location>
        <begin position="222"/>
        <end position="291"/>
    </location>
</feature>
<feature type="compositionally biased region" description="Basic residues" evidence="1">
    <location>
        <begin position="222"/>
        <end position="231"/>
    </location>
</feature>
<feature type="compositionally biased region" description="Low complexity" evidence="1">
    <location>
        <begin position="246"/>
        <end position="256"/>
    </location>
</feature>
<dbReference type="GO" id="GO:0051307">
    <property type="term" value="P:meiotic chromosome separation"/>
    <property type="evidence" value="ECO:0007669"/>
    <property type="project" value="TreeGrafter"/>
</dbReference>
<dbReference type="AlphaFoldDB" id="A0A9D3LVH1"/>
<keyword evidence="3" id="KW-1185">Reference proteome</keyword>
<feature type="compositionally biased region" description="Pro residues" evidence="1">
    <location>
        <begin position="501"/>
        <end position="511"/>
    </location>
</feature>
<gene>
    <name evidence="2" type="ORF">ANANG_G00255820</name>
</gene>
<sequence>MGEVALGAGWCSGAQGGVGVSPPEPGAGEGGAHPRSKAWYLLRAQALQTVGSYLSLDVSALPPTSARGSPDHGLKTADTALGESMKWLCSLVVTLLGTALRGGSAGADARLQWIKVKPLAARDNVLLKWQVLSEVLSCSLGVVAVRSHCGTVPEAKARCLEALKLATKLQTLSHCAELLVAAELELQMAELELSGMDLEQVEGLLDLCTDFGGTEKKAGLKIKAQKGRLPKKASWPWGRRRRRKTAAPSSAPGLPASRRRRAGSAACRPPRPEGGPSAGSPPGPRGRLRLPPAAAGARLGRVVVRWAAARPSSPAACGVIGAEGGAAGSSWPPLSRASAASARPGRRGWSGWWGRAAGPGAWQPFFLHDLTAKIYLRMALRVEPQAGRPAAAAAGAPGSRWSPPGLRARLALRPELALVRAGLLAPRPGLHPRPGLQAGLLARGPVLPLGVEPLASPKNTSPRPSVGQEDQGTQRAGGQEAREPAGRTAVPKLKMRSPPASSKPPKPPGPPKSASTPSGRVPRLRPTTRCPDRACTPVPKVRAPRPAVRRGPQTGPNSQFRVYDESSLGGRTGTRARRPQTEHQVEFSEESDGEADAPAPAGPDAPALKTPRPRQAQRTRPAQTLNRPLPPPAKPTHAPPPQEAGQPKKSTAPP</sequence>
<dbReference type="EMBL" id="JAFIRN010000014">
    <property type="protein sequence ID" value="KAG5836484.1"/>
    <property type="molecule type" value="Genomic_DNA"/>
</dbReference>
<feature type="compositionally biased region" description="Pro residues" evidence="1">
    <location>
        <begin position="628"/>
        <end position="642"/>
    </location>
</feature>
<dbReference type="PANTHER" id="PTHR12792:SF0">
    <property type="entry name" value="SEPARIN"/>
    <property type="match status" value="1"/>
</dbReference>
<accession>A0A9D3LVH1</accession>
<evidence type="ECO:0000313" key="3">
    <source>
        <dbReference type="Proteomes" id="UP001044222"/>
    </source>
</evidence>
<evidence type="ECO:0000256" key="1">
    <source>
        <dbReference type="SAM" id="MobiDB-lite"/>
    </source>
</evidence>
<dbReference type="GO" id="GO:0005813">
    <property type="term" value="C:centrosome"/>
    <property type="evidence" value="ECO:0007669"/>
    <property type="project" value="TreeGrafter"/>
</dbReference>
<reference evidence="2" key="1">
    <citation type="submission" date="2021-01" db="EMBL/GenBank/DDBJ databases">
        <title>A chromosome-scale assembly of European eel, Anguilla anguilla.</title>
        <authorList>
            <person name="Henkel C."/>
            <person name="Jong-Raadsen S.A."/>
            <person name="Dufour S."/>
            <person name="Weltzien F.-A."/>
            <person name="Palstra A.P."/>
            <person name="Pelster B."/>
            <person name="Spaink H.P."/>
            <person name="Van Den Thillart G.E."/>
            <person name="Jansen H."/>
            <person name="Zahm M."/>
            <person name="Klopp C."/>
            <person name="Cedric C."/>
            <person name="Louis A."/>
            <person name="Berthelot C."/>
            <person name="Parey E."/>
            <person name="Roest Crollius H."/>
            <person name="Montfort J."/>
            <person name="Robinson-Rechavi M."/>
            <person name="Bucao C."/>
            <person name="Bouchez O."/>
            <person name="Gislard M."/>
            <person name="Lluch J."/>
            <person name="Milhes M."/>
            <person name="Lampietro C."/>
            <person name="Lopez Roques C."/>
            <person name="Donnadieu C."/>
            <person name="Braasch I."/>
            <person name="Desvignes T."/>
            <person name="Postlethwait J."/>
            <person name="Bobe J."/>
            <person name="Guiguen Y."/>
            <person name="Dirks R."/>
        </authorList>
    </citation>
    <scope>NUCLEOTIDE SEQUENCE</scope>
    <source>
        <strain evidence="2">Tag_6206</strain>
        <tissue evidence="2">Liver</tissue>
    </source>
</reference>
<dbReference type="GO" id="GO:0004197">
    <property type="term" value="F:cysteine-type endopeptidase activity"/>
    <property type="evidence" value="ECO:0007669"/>
    <property type="project" value="InterPro"/>
</dbReference>
<dbReference type="Proteomes" id="UP001044222">
    <property type="component" value="Chromosome 14"/>
</dbReference>
<organism evidence="2 3">
    <name type="scientific">Anguilla anguilla</name>
    <name type="common">European freshwater eel</name>
    <name type="synonym">Muraena anguilla</name>
    <dbReference type="NCBI Taxonomy" id="7936"/>
    <lineage>
        <taxon>Eukaryota</taxon>
        <taxon>Metazoa</taxon>
        <taxon>Chordata</taxon>
        <taxon>Craniata</taxon>
        <taxon>Vertebrata</taxon>
        <taxon>Euteleostomi</taxon>
        <taxon>Actinopterygii</taxon>
        <taxon>Neopterygii</taxon>
        <taxon>Teleostei</taxon>
        <taxon>Anguilliformes</taxon>
        <taxon>Anguillidae</taxon>
        <taxon>Anguilla</taxon>
    </lineage>
</organism>
<dbReference type="PANTHER" id="PTHR12792">
    <property type="entry name" value="EXTRA SPINDLE POLES 1-RELATED"/>
    <property type="match status" value="1"/>
</dbReference>
<protein>
    <submittedName>
        <fullName evidence="2">Uncharacterized protein</fullName>
    </submittedName>
</protein>
<dbReference type="GO" id="GO:0005737">
    <property type="term" value="C:cytoplasm"/>
    <property type="evidence" value="ECO:0007669"/>
    <property type="project" value="TreeGrafter"/>
</dbReference>
<name>A0A9D3LVH1_ANGAN</name>